<proteinExistence type="predicted"/>
<dbReference type="OrthoDB" id="4333273at2"/>
<dbReference type="EMBL" id="LGUV01000357">
    <property type="protein sequence ID" value="KOG45927.1"/>
    <property type="molecule type" value="Genomic_DNA"/>
</dbReference>
<dbReference type="RefSeq" id="WP_030389715.1">
    <property type="nucleotide sequence ID" value="NZ_LGUV01000357.1"/>
</dbReference>
<dbReference type="Proteomes" id="UP000037084">
    <property type="component" value="Unassembled WGS sequence"/>
</dbReference>
<evidence type="ECO:0000313" key="2">
    <source>
        <dbReference type="Proteomes" id="UP000037084"/>
    </source>
</evidence>
<protein>
    <submittedName>
        <fullName evidence="1">Uncharacterized protein</fullName>
    </submittedName>
</protein>
<reference evidence="2" key="1">
    <citation type="submission" date="2015-07" db="EMBL/GenBank/DDBJ databases">
        <authorList>
            <consortium name="Consortium for Microbial Forensics and Genomics (microFORGE)"/>
            <person name="Knight B.M."/>
            <person name="Roberts D.P."/>
            <person name="Lin D."/>
            <person name="Hari K."/>
            <person name="Fletcher J."/>
            <person name="Melcher U."/>
            <person name="Blagden T."/>
            <person name="Winegar R.A."/>
        </authorList>
    </citation>
    <scope>NUCLEOTIDE SEQUENCE [LARGE SCALE GENOMIC DNA]</scope>
    <source>
        <strain evidence="2">NRRL B-1447</strain>
    </source>
</reference>
<organism evidence="1 2">
    <name type="scientific">Streptomyces virginiae</name>
    <name type="common">Streptomyces cinnamonensis</name>
    <dbReference type="NCBI Taxonomy" id="1961"/>
    <lineage>
        <taxon>Bacteria</taxon>
        <taxon>Bacillati</taxon>
        <taxon>Actinomycetota</taxon>
        <taxon>Actinomycetes</taxon>
        <taxon>Kitasatosporales</taxon>
        <taxon>Streptomycetaceae</taxon>
        <taxon>Streptomyces</taxon>
    </lineage>
</organism>
<comment type="caution">
    <text evidence="1">The sequence shown here is derived from an EMBL/GenBank/DDBJ whole genome shotgun (WGS) entry which is preliminary data.</text>
</comment>
<name>A0A0L8M654_STRVG</name>
<evidence type="ECO:0000313" key="1">
    <source>
        <dbReference type="EMBL" id="KOG45927.1"/>
    </source>
</evidence>
<accession>A0A0L8M654</accession>
<dbReference type="AlphaFoldDB" id="A0A0L8M654"/>
<dbReference type="PATRIC" id="fig|1961.12.peg.6446"/>
<gene>
    <name evidence="1" type="ORF">ADK75_28975</name>
</gene>
<sequence>MTAIEQYLLDTYRASQQGAPMPPPPGRDDVAVLRSARTYAQARAVMDGSSGRHPWRAALRRILVRPRPC</sequence>